<keyword evidence="12" id="KW-0119">Carbohydrate metabolism</keyword>
<dbReference type="InterPro" id="IPR024709">
    <property type="entry name" value="FucosylTrfase_pln"/>
</dbReference>
<dbReference type="PANTHER" id="PTHR31741">
    <property type="entry name" value="OS02G0726500 PROTEIN-RELATED"/>
    <property type="match status" value="1"/>
</dbReference>
<dbReference type="GO" id="GO:0016020">
    <property type="term" value="C:membrane"/>
    <property type="evidence" value="ECO:0007669"/>
    <property type="project" value="UniProtKB-SubCell"/>
</dbReference>
<proteinExistence type="inferred from homology"/>
<evidence type="ECO:0000256" key="8">
    <source>
        <dbReference type="ARBA" id="ARBA00022989"/>
    </source>
</evidence>
<evidence type="ECO:0000256" key="5">
    <source>
        <dbReference type="ARBA" id="ARBA00022679"/>
    </source>
</evidence>
<dbReference type="PANTHER" id="PTHR31741:SF62">
    <property type="entry name" value="O-FUCOSYLTRANSFERASE FAMILY PROTEIN"/>
    <property type="match status" value="1"/>
</dbReference>
<comment type="similarity">
    <text evidence="3">Belongs to the glycosyltransferase GT106 family.</text>
</comment>
<sequence length="518" mass="59927">MNILMRYYCMPRRKLSRTIFGALMLLTIFTFFVKIKLMSSLLEANQDINPISLLRRNSPFNFKKSKVIDEEETMASHDIEETISLVNKQIVPEVWRHPRSDKFYKCVHRAGRRRTEVRKVKATNGYMVVRSNGGLNQMKAGISDMVAIAKLMNATLVLPTLDHKSFWTDPSEFKDIFNWKHFIKTLEDDIVIVDSLPPRYARLKKARRSPASWSKGAYYKGNILKLLKDRKVLEFTHTDSRLANNGVSHPIQRLRCRAMFEALKFHENIEALGNKLVSRLTENGGRYIALHLRYEMDMLAFTGCDHNLTTMESTQLQKLRLRVKHWKEKNINGSERRLDGVCPMTPRETGLFLQALGFPSNTKIYIVAGKIYGQNGIDDLQRMFPNIYCHSNLATQDELQRFDGKHNQLAALDYIVALESNVFVYTHDGNMAKAVRGHRIYEGFRKTISPDRGNLVSLIDKLDEGELQYEEFSTKVKKLHRNRDGAPYLREVGEIPKFEENFYANPLPGCICEKPWAR</sequence>
<dbReference type="GO" id="GO:0016757">
    <property type="term" value="F:glycosyltransferase activity"/>
    <property type="evidence" value="ECO:0007669"/>
    <property type="project" value="UniProtKB-KW"/>
</dbReference>
<evidence type="ECO:0000313" key="14">
    <source>
        <dbReference type="EMBL" id="GAA0151246.1"/>
    </source>
</evidence>
<keyword evidence="4" id="KW-0328">Glycosyltransferase</keyword>
<keyword evidence="11" id="KW-0294">Fucose metabolism</keyword>
<keyword evidence="9" id="KW-0472">Membrane</keyword>
<accession>A0AAV3PJ07</accession>
<evidence type="ECO:0000256" key="12">
    <source>
        <dbReference type="ARBA" id="ARBA00023277"/>
    </source>
</evidence>
<name>A0AAV3PJ07_LITER</name>
<keyword evidence="6" id="KW-0812">Transmembrane</keyword>
<gene>
    <name evidence="14" type="ORF">LIER_37256</name>
</gene>
<keyword evidence="15" id="KW-1185">Reference proteome</keyword>
<keyword evidence="10" id="KW-0325">Glycoprotein</keyword>
<comment type="subcellular location">
    <subcellularLocation>
        <location evidence="1">Membrane</location>
        <topology evidence="1">Single-pass type II membrane protein</topology>
    </subcellularLocation>
</comment>
<organism evidence="14 15">
    <name type="scientific">Lithospermum erythrorhizon</name>
    <name type="common">Purple gromwell</name>
    <name type="synonym">Lithospermum officinale var. erythrorhizon</name>
    <dbReference type="NCBI Taxonomy" id="34254"/>
    <lineage>
        <taxon>Eukaryota</taxon>
        <taxon>Viridiplantae</taxon>
        <taxon>Streptophyta</taxon>
        <taxon>Embryophyta</taxon>
        <taxon>Tracheophyta</taxon>
        <taxon>Spermatophyta</taxon>
        <taxon>Magnoliopsida</taxon>
        <taxon>eudicotyledons</taxon>
        <taxon>Gunneridae</taxon>
        <taxon>Pentapetalae</taxon>
        <taxon>asterids</taxon>
        <taxon>lamiids</taxon>
        <taxon>Boraginales</taxon>
        <taxon>Boraginaceae</taxon>
        <taxon>Boraginoideae</taxon>
        <taxon>Lithospermeae</taxon>
        <taxon>Lithospermum</taxon>
    </lineage>
</organism>
<evidence type="ECO:0000256" key="6">
    <source>
        <dbReference type="ARBA" id="ARBA00022692"/>
    </source>
</evidence>
<dbReference type="PIRSF" id="PIRSF009360">
    <property type="entry name" value="UCP009360"/>
    <property type="match status" value="1"/>
</dbReference>
<evidence type="ECO:0000313" key="15">
    <source>
        <dbReference type="Proteomes" id="UP001454036"/>
    </source>
</evidence>
<keyword evidence="8" id="KW-1133">Transmembrane helix</keyword>
<dbReference type="GO" id="GO:0005737">
    <property type="term" value="C:cytoplasm"/>
    <property type="evidence" value="ECO:0007669"/>
    <property type="project" value="TreeGrafter"/>
</dbReference>
<comment type="pathway">
    <text evidence="2">Glycan metabolism.</text>
</comment>
<dbReference type="AlphaFoldDB" id="A0AAV3PJ07"/>
<evidence type="ECO:0000256" key="13">
    <source>
        <dbReference type="ARBA" id="ARBA00030350"/>
    </source>
</evidence>
<dbReference type="Proteomes" id="UP001454036">
    <property type="component" value="Unassembled WGS sequence"/>
</dbReference>
<evidence type="ECO:0000256" key="2">
    <source>
        <dbReference type="ARBA" id="ARBA00004881"/>
    </source>
</evidence>
<dbReference type="CDD" id="cd11299">
    <property type="entry name" value="O-FucT_plant"/>
    <property type="match status" value="1"/>
</dbReference>
<evidence type="ECO:0000256" key="4">
    <source>
        <dbReference type="ARBA" id="ARBA00022676"/>
    </source>
</evidence>
<reference evidence="14 15" key="1">
    <citation type="submission" date="2024-01" db="EMBL/GenBank/DDBJ databases">
        <title>The complete chloroplast genome sequence of Lithospermum erythrorhizon: insights into the phylogenetic relationship among Boraginaceae species and the maternal lineages of purple gromwells.</title>
        <authorList>
            <person name="Okada T."/>
            <person name="Watanabe K."/>
        </authorList>
    </citation>
    <scope>NUCLEOTIDE SEQUENCE [LARGE SCALE GENOMIC DNA]</scope>
</reference>
<keyword evidence="7" id="KW-0735">Signal-anchor</keyword>
<dbReference type="GO" id="GO:0006004">
    <property type="term" value="P:fucose metabolic process"/>
    <property type="evidence" value="ECO:0007669"/>
    <property type="project" value="UniProtKB-KW"/>
</dbReference>
<evidence type="ECO:0000256" key="9">
    <source>
        <dbReference type="ARBA" id="ARBA00023136"/>
    </source>
</evidence>
<comment type="caution">
    <text evidence="14">The sequence shown here is derived from an EMBL/GenBank/DDBJ whole genome shotgun (WGS) entry which is preliminary data.</text>
</comment>
<evidence type="ECO:0000256" key="7">
    <source>
        <dbReference type="ARBA" id="ARBA00022968"/>
    </source>
</evidence>
<evidence type="ECO:0000256" key="11">
    <source>
        <dbReference type="ARBA" id="ARBA00023253"/>
    </source>
</evidence>
<dbReference type="Pfam" id="PF10250">
    <property type="entry name" value="O-FucT"/>
    <property type="match status" value="1"/>
</dbReference>
<keyword evidence="5" id="KW-0808">Transferase</keyword>
<dbReference type="InterPro" id="IPR019378">
    <property type="entry name" value="GDP-Fuc_O-FucTrfase"/>
</dbReference>
<dbReference type="EMBL" id="BAABME010017757">
    <property type="protein sequence ID" value="GAA0151246.1"/>
    <property type="molecule type" value="Genomic_DNA"/>
</dbReference>
<protein>
    <recommendedName>
        <fullName evidence="13">O-fucosyltransferase family protein</fullName>
    </recommendedName>
</protein>
<evidence type="ECO:0000256" key="1">
    <source>
        <dbReference type="ARBA" id="ARBA00004606"/>
    </source>
</evidence>
<evidence type="ECO:0000256" key="10">
    <source>
        <dbReference type="ARBA" id="ARBA00023180"/>
    </source>
</evidence>
<evidence type="ECO:0000256" key="3">
    <source>
        <dbReference type="ARBA" id="ARBA00007737"/>
    </source>
</evidence>